<dbReference type="Proteomes" id="UP000750711">
    <property type="component" value="Unassembled WGS sequence"/>
</dbReference>
<keyword evidence="2" id="KW-0472">Membrane</keyword>
<keyword evidence="2" id="KW-0812">Transmembrane</keyword>
<dbReference type="AlphaFoldDB" id="A0A9P8RND3"/>
<sequence length="625" mass="67686">MDVKGFDTVEVLLELLSRSFGVFSEAPHRPVPSSGSFNFFYPNIPGKISPRAFSNNALYLHSRDRAVSTLPSQESHRPTMRDNHHSAVLPEKLAAKYPEGLPCGHGRVIGYQVSGMHRILVSDSSKLENGASLPENAELAFLSFVAPSRIPLYLVAGPSLDVWTDNEATESWFRDFLLYIPDEPGRDGEGDRYTAWWDTHRCQSDVGALLRVNDRSDSVDSSPRAPGPKITEVLLYGTLLEVVQNAGQLPTPPASSSPVPLATEDEDAASGAHTASVTKQLTVHVLLLSSELCYSEAQAATSGRSAATVGATLSAREGSEVVDAQFLPPLFQYKKHGVQPPLKRRRAETLLEDATDRVRKARRSGGKRVSQAMAGVTGTGSGAFLPPATTTQAVTSKAETQNLGPEFPADAEGNPANSKRPSWKGSIGTKPQSSGTQAGRSARSGSPSSIPNVARSKEGNETGQIRTASSRKNVLNNNNNNNNNTKEPPLTLSSNAATGDGDCQILREEALEPQNPTRAEKTVDMRNKELLSRIVMAGMRMYGLQQQRKASKSRDVPEGSASIGSHTTLETDEYKLVYHQTFKGACFALVSTCYLYTSLPFFVKKKKTRKRKRKSTLGGEGAMCR</sequence>
<feature type="domain" description="Sld7 C-terminal" evidence="3">
    <location>
        <begin position="526"/>
        <end position="589"/>
    </location>
</feature>
<evidence type="ECO:0000313" key="4">
    <source>
        <dbReference type="EMBL" id="KAH0558526.1"/>
    </source>
</evidence>
<keyword evidence="2" id="KW-1133">Transmembrane helix</keyword>
<organism evidence="4 5">
    <name type="scientific">Trichoglossum hirsutum</name>
    <dbReference type="NCBI Taxonomy" id="265104"/>
    <lineage>
        <taxon>Eukaryota</taxon>
        <taxon>Fungi</taxon>
        <taxon>Dikarya</taxon>
        <taxon>Ascomycota</taxon>
        <taxon>Pezizomycotina</taxon>
        <taxon>Geoglossomycetes</taxon>
        <taxon>Geoglossales</taxon>
        <taxon>Geoglossaceae</taxon>
        <taxon>Trichoglossum</taxon>
    </lineage>
</organism>
<feature type="region of interest" description="Disordered" evidence="1">
    <location>
        <begin position="356"/>
        <end position="499"/>
    </location>
</feature>
<comment type="caution">
    <text evidence="4">The sequence shown here is derived from an EMBL/GenBank/DDBJ whole genome shotgun (WGS) entry which is preliminary data.</text>
</comment>
<name>A0A9P8RND3_9PEZI</name>
<feature type="compositionally biased region" description="Polar residues" evidence="1">
    <location>
        <begin position="388"/>
        <end position="403"/>
    </location>
</feature>
<evidence type="ECO:0000313" key="5">
    <source>
        <dbReference type="Proteomes" id="UP000750711"/>
    </source>
</evidence>
<feature type="compositionally biased region" description="Polar residues" evidence="1">
    <location>
        <begin position="461"/>
        <end position="475"/>
    </location>
</feature>
<reference evidence="4" key="1">
    <citation type="submission" date="2021-03" db="EMBL/GenBank/DDBJ databases">
        <title>Comparative genomics and phylogenomic investigation of the class Geoglossomycetes provide insights into ecological specialization and systematics.</title>
        <authorList>
            <person name="Melie T."/>
            <person name="Pirro S."/>
            <person name="Miller A.N."/>
            <person name="Quandt A."/>
        </authorList>
    </citation>
    <scope>NUCLEOTIDE SEQUENCE</scope>
    <source>
        <strain evidence="4">CAQ_001_2017</strain>
    </source>
</reference>
<gene>
    <name evidence="4" type="ORF">GP486_004814</name>
</gene>
<evidence type="ECO:0000256" key="2">
    <source>
        <dbReference type="SAM" id="Phobius"/>
    </source>
</evidence>
<evidence type="ECO:0000259" key="3">
    <source>
        <dbReference type="Pfam" id="PF18596"/>
    </source>
</evidence>
<dbReference type="EMBL" id="JAGHQM010000818">
    <property type="protein sequence ID" value="KAH0558526.1"/>
    <property type="molecule type" value="Genomic_DNA"/>
</dbReference>
<accession>A0A9P8RND3</accession>
<protein>
    <recommendedName>
        <fullName evidence="3">Sld7 C-terminal domain-containing protein</fullName>
    </recommendedName>
</protein>
<proteinExistence type="predicted"/>
<feature type="region of interest" description="Disordered" evidence="1">
    <location>
        <begin position="247"/>
        <end position="266"/>
    </location>
</feature>
<evidence type="ECO:0000256" key="1">
    <source>
        <dbReference type="SAM" id="MobiDB-lite"/>
    </source>
</evidence>
<keyword evidence="5" id="KW-1185">Reference proteome</keyword>
<feature type="compositionally biased region" description="Low complexity" evidence="1">
    <location>
        <begin position="438"/>
        <end position="451"/>
    </location>
</feature>
<dbReference type="Pfam" id="PF18596">
    <property type="entry name" value="Sld7_C"/>
    <property type="match status" value="1"/>
</dbReference>
<dbReference type="InterPro" id="IPR041260">
    <property type="entry name" value="Sld7_C"/>
</dbReference>
<feature type="transmembrane region" description="Helical" evidence="2">
    <location>
        <begin position="582"/>
        <end position="603"/>
    </location>
</feature>